<name>A0ABD2CE30_VESMC</name>
<evidence type="ECO:0000313" key="2">
    <source>
        <dbReference type="Proteomes" id="UP001607303"/>
    </source>
</evidence>
<proteinExistence type="predicted"/>
<protein>
    <submittedName>
        <fullName evidence="1">Uncharacterized protein</fullName>
    </submittedName>
</protein>
<reference evidence="1 2" key="1">
    <citation type="journal article" date="2024" name="Ann. Entomol. Soc. Am.">
        <title>Genomic analyses of the southern and eastern yellowjacket wasps (Hymenoptera: Vespidae) reveal evolutionary signatures of social life.</title>
        <authorList>
            <person name="Catto M.A."/>
            <person name="Caine P.B."/>
            <person name="Orr S.E."/>
            <person name="Hunt B.G."/>
            <person name="Goodisman M.A.D."/>
        </authorList>
    </citation>
    <scope>NUCLEOTIDE SEQUENCE [LARGE SCALE GENOMIC DNA]</scope>
    <source>
        <strain evidence="1">232</strain>
        <tissue evidence="1">Head and thorax</tissue>
    </source>
</reference>
<dbReference type="AlphaFoldDB" id="A0ABD2CE30"/>
<dbReference type="Proteomes" id="UP001607303">
    <property type="component" value="Unassembled WGS sequence"/>
</dbReference>
<gene>
    <name evidence="1" type="ORF">V1477_008797</name>
</gene>
<accession>A0ABD2CE30</accession>
<evidence type="ECO:0000313" key="1">
    <source>
        <dbReference type="EMBL" id="KAL2743308.1"/>
    </source>
</evidence>
<keyword evidence="2" id="KW-1185">Reference proteome</keyword>
<comment type="caution">
    <text evidence="1">The sequence shown here is derived from an EMBL/GenBank/DDBJ whole genome shotgun (WGS) entry which is preliminary data.</text>
</comment>
<organism evidence="1 2">
    <name type="scientific">Vespula maculifrons</name>
    <name type="common">Eastern yellow jacket</name>
    <name type="synonym">Wasp</name>
    <dbReference type="NCBI Taxonomy" id="7453"/>
    <lineage>
        <taxon>Eukaryota</taxon>
        <taxon>Metazoa</taxon>
        <taxon>Ecdysozoa</taxon>
        <taxon>Arthropoda</taxon>
        <taxon>Hexapoda</taxon>
        <taxon>Insecta</taxon>
        <taxon>Pterygota</taxon>
        <taxon>Neoptera</taxon>
        <taxon>Endopterygota</taxon>
        <taxon>Hymenoptera</taxon>
        <taxon>Apocrita</taxon>
        <taxon>Aculeata</taxon>
        <taxon>Vespoidea</taxon>
        <taxon>Vespidae</taxon>
        <taxon>Vespinae</taxon>
        <taxon>Vespula</taxon>
    </lineage>
</organism>
<sequence length="60" mass="6872">MINENNLTRSMVWSHMQDTLYVRLFPCSLSLTFSITPTSASPGDLEDSNKLDVKRRKLVN</sequence>
<dbReference type="EMBL" id="JAYRBN010000056">
    <property type="protein sequence ID" value="KAL2743308.1"/>
    <property type="molecule type" value="Genomic_DNA"/>
</dbReference>